<dbReference type="PANTHER" id="PTHR17609:SF3">
    <property type="entry name" value="SAP DOMAIN-CONTAINING PROTEIN"/>
    <property type="match status" value="1"/>
</dbReference>
<gene>
    <name evidence="2" type="ORF">D5F01_LYC23798</name>
</gene>
<evidence type="ECO:0000313" key="2">
    <source>
        <dbReference type="EMBL" id="KAE8278125.1"/>
    </source>
</evidence>
<organism evidence="2 3">
    <name type="scientific">Larimichthys crocea</name>
    <name type="common">Large yellow croaker</name>
    <name type="synonym">Pseudosciaena crocea</name>
    <dbReference type="NCBI Taxonomy" id="215358"/>
    <lineage>
        <taxon>Eukaryota</taxon>
        <taxon>Metazoa</taxon>
        <taxon>Chordata</taxon>
        <taxon>Craniata</taxon>
        <taxon>Vertebrata</taxon>
        <taxon>Euteleostomi</taxon>
        <taxon>Actinopterygii</taxon>
        <taxon>Neopterygii</taxon>
        <taxon>Teleostei</taxon>
        <taxon>Neoteleostei</taxon>
        <taxon>Acanthomorphata</taxon>
        <taxon>Eupercaria</taxon>
        <taxon>Sciaenidae</taxon>
        <taxon>Larimichthys</taxon>
    </lineage>
</organism>
<dbReference type="PANTHER" id="PTHR17609">
    <property type="entry name" value="HMG DOMAIN-CONTAINING PROTEIN 3"/>
    <property type="match status" value="1"/>
</dbReference>
<keyword evidence="3" id="KW-1185">Reference proteome</keyword>
<name>A0A6G0HFY7_LARCR</name>
<feature type="region of interest" description="Disordered" evidence="1">
    <location>
        <begin position="111"/>
        <end position="131"/>
    </location>
</feature>
<comment type="caution">
    <text evidence="2">The sequence shown here is derived from an EMBL/GenBank/DDBJ whole genome shotgun (WGS) entry which is preliminary data.</text>
</comment>
<protein>
    <submittedName>
        <fullName evidence="2">Uncharacterized protein</fullName>
    </submittedName>
</protein>
<sequence length="232" mass="26977">MDLHKKGVFNFPVSDIKDAPENFTGEVNIEEFWDSVQLEMICRGFVQGRAKNSFSVRPSFEYWGPWIGKNTRQSEMALNTEFEKAISAKSSTEAEVSMVSEDRLVDELMKQKEEEQQAEVRPSDVDTPVEGDSVEDRVLRDCRNAAGWVEDNKQQFSARVDLPDVLGMGEEEQAEAALQYGRLWKEDVDEHEKEAILEPFKFTFYITEDMWKFCEEIMDQRHYLAYCECHTE</sequence>
<dbReference type="Proteomes" id="UP000424527">
    <property type="component" value="Unassembled WGS sequence"/>
</dbReference>
<reference evidence="2 3" key="1">
    <citation type="submission" date="2019-07" db="EMBL/GenBank/DDBJ databases">
        <title>Chromosome genome assembly for large yellow croaker.</title>
        <authorList>
            <person name="Xiao S."/>
        </authorList>
    </citation>
    <scope>NUCLEOTIDE SEQUENCE [LARGE SCALE GENOMIC DNA]</scope>
    <source>
        <strain evidence="2">JMULYC20181020</strain>
        <tissue evidence="2">Muscle</tissue>
    </source>
</reference>
<evidence type="ECO:0000256" key="1">
    <source>
        <dbReference type="SAM" id="MobiDB-lite"/>
    </source>
</evidence>
<evidence type="ECO:0000313" key="3">
    <source>
        <dbReference type="Proteomes" id="UP000424527"/>
    </source>
</evidence>
<dbReference type="AlphaFoldDB" id="A0A6G0HFY7"/>
<dbReference type="EMBL" id="REGW02000034">
    <property type="protein sequence ID" value="KAE8278125.1"/>
    <property type="molecule type" value="Genomic_DNA"/>
</dbReference>
<accession>A0A6G0HFY7</accession>
<dbReference type="InterPro" id="IPR039598">
    <property type="entry name" value="HMGXB3"/>
</dbReference>
<proteinExistence type="predicted"/>